<sequence>MADGPLMLLILSAIMATSSFLAGMLPLSLSLSQRQLRIITALGSGILIGTALVIIIPEGIETLYAHHEITKRATSKDEHDDDQNSSVVGISLVFGFALMYLIDVLPPLTFRQPSADSHIPLTSLDGEPLTPYKSPAGQSHAHATTIGLLIHSFADGIALGASSSVPAVGLVVFAAIMLHKAPVAFGLTTALLKDGVNKRAVRGHLVLFSLAAPMGAFVTWAFIQLLAGGKAGSTFWTGVALIFSGGTFLYVAMHSMQSSNHNGGGEASLQKADVLYTLVGMLLPLLTRIGHGHAHGH</sequence>
<feature type="transmembrane region" description="Helical" evidence="7">
    <location>
        <begin position="6"/>
        <end position="29"/>
    </location>
</feature>
<proteinExistence type="predicted"/>
<dbReference type="InterPro" id="IPR045891">
    <property type="entry name" value="ZIP9"/>
</dbReference>
<dbReference type="GO" id="GO:0000139">
    <property type="term" value="C:Golgi membrane"/>
    <property type="evidence" value="ECO:0007669"/>
    <property type="project" value="UniProtKB-SubCell"/>
</dbReference>
<name>A0A6A6UTD0_9PEZI</name>
<evidence type="ECO:0000256" key="1">
    <source>
        <dbReference type="ARBA" id="ARBA00004127"/>
    </source>
</evidence>
<organism evidence="8 9">
    <name type="scientific">Microthyrium microscopicum</name>
    <dbReference type="NCBI Taxonomy" id="703497"/>
    <lineage>
        <taxon>Eukaryota</taxon>
        <taxon>Fungi</taxon>
        <taxon>Dikarya</taxon>
        <taxon>Ascomycota</taxon>
        <taxon>Pezizomycotina</taxon>
        <taxon>Dothideomycetes</taxon>
        <taxon>Dothideomycetes incertae sedis</taxon>
        <taxon>Microthyriales</taxon>
        <taxon>Microthyriaceae</taxon>
        <taxon>Microthyrium</taxon>
    </lineage>
</organism>
<keyword evidence="9" id="KW-1185">Reference proteome</keyword>
<feature type="transmembrane region" description="Helical" evidence="7">
    <location>
        <begin position="36"/>
        <end position="56"/>
    </location>
</feature>
<dbReference type="Pfam" id="PF02535">
    <property type="entry name" value="Zip"/>
    <property type="match status" value="1"/>
</dbReference>
<feature type="transmembrane region" description="Helical" evidence="7">
    <location>
        <begin position="167"/>
        <end position="192"/>
    </location>
</feature>
<dbReference type="GO" id="GO:0006829">
    <property type="term" value="P:zinc ion transport"/>
    <property type="evidence" value="ECO:0007669"/>
    <property type="project" value="InterPro"/>
</dbReference>
<evidence type="ECO:0000256" key="6">
    <source>
        <dbReference type="ARBA" id="ARBA00023136"/>
    </source>
</evidence>
<dbReference type="OrthoDB" id="19859at2759"/>
<dbReference type="GO" id="GO:0046873">
    <property type="term" value="F:metal ion transmembrane transporter activity"/>
    <property type="evidence" value="ECO:0007669"/>
    <property type="project" value="InterPro"/>
</dbReference>
<reference evidence="8" key="1">
    <citation type="journal article" date="2020" name="Stud. Mycol.">
        <title>101 Dothideomycetes genomes: a test case for predicting lifestyles and emergence of pathogens.</title>
        <authorList>
            <person name="Haridas S."/>
            <person name="Albert R."/>
            <person name="Binder M."/>
            <person name="Bloem J."/>
            <person name="Labutti K."/>
            <person name="Salamov A."/>
            <person name="Andreopoulos B."/>
            <person name="Baker S."/>
            <person name="Barry K."/>
            <person name="Bills G."/>
            <person name="Bluhm B."/>
            <person name="Cannon C."/>
            <person name="Castanera R."/>
            <person name="Culley D."/>
            <person name="Daum C."/>
            <person name="Ezra D."/>
            <person name="Gonzalez J."/>
            <person name="Henrissat B."/>
            <person name="Kuo A."/>
            <person name="Liang C."/>
            <person name="Lipzen A."/>
            <person name="Lutzoni F."/>
            <person name="Magnuson J."/>
            <person name="Mondo S."/>
            <person name="Nolan M."/>
            <person name="Ohm R."/>
            <person name="Pangilinan J."/>
            <person name="Park H.-J."/>
            <person name="Ramirez L."/>
            <person name="Alfaro M."/>
            <person name="Sun H."/>
            <person name="Tritt A."/>
            <person name="Yoshinaga Y."/>
            <person name="Zwiers L.-H."/>
            <person name="Turgeon B."/>
            <person name="Goodwin S."/>
            <person name="Spatafora J."/>
            <person name="Crous P."/>
            <person name="Grigoriev I."/>
        </authorList>
    </citation>
    <scope>NUCLEOTIDE SEQUENCE</scope>
    <source>
        <strain evidence="8">CBS 115976</strain>
    </source>
</reference>
<dbReference type="PANTHER" id="PTHR16133:SF0">
    <property type="entry name" value="ZINC_IRON REGULATED TRANSPORTER-RELATED PROTEIN 102B, ISOFORM E"/>
    <property type="match status" value="1"/>
</dbReference>
<gene>
    <name evidence="8" type="ORF">BT63DRAFT_382181</name>
</gene>
<dbReference type="PANTHER" id="PTHR16133">
    <property type="entry name" value="SOLUTE CARRIER FAMILY 39 ZINC TRANSPORTER , MEMBER 9-RELATED"/>
    <property type="match status" value="1"/>
</dbReference>
<feature type="transmembrane region" description="Helical" evidence="7">
    <location>
        <begin position="204"/>
        <end position="223"/>
    </location>
</feature>
<dbReference type="Proteomes" id="UP000799302">
    <property type="component" value="Unassembled WGS sequence"/>
</dbReference>
<feature type="transmembrane region" description="Helical" evidence="7">
    <location>
        <begin position="85"/>
        <end position="102"/>
    </location>
</feature>
<keyword evidence="6 7" id="KW-0472">Membrane</keyword>
<evidence type="ECO:0000256" key="3">
    <source>
        <dbReference type="ARBA" id="ARBA00022692"/>
    </source>
</evidence>
<dbReference type="InterPro" id="IPR003689">
    <property type="entry name" value="ZIP"/>
</dbReference>
<comment type="subcellular location">
    <subcellularLocation>
        <location evidence="1">Endomembrane system</location>
        <topology evidence="1">Multi-pass membrane protein</topology>
    </subcellularLocation>
    <subcellularLocation>
        <location evidence="2">Golgi apparatus membrane</location>
    </subcellularLocation>
</comment>
<evidence type="ECO:0000313" key="9">
    <source>
        <dbReference type="Proteomes" id="UP000799302"/>
    </source>
</evidence>
<dbReference type="AlphaFoldDB" id="A0A6A6UTD0"/>
<accession>A0A6A6UTD0</accession>
<keyword evidence="3 7" id="KW-0812">Transmembrane</keyword>
<keyword evidence="4 7" id="KW-1133">Transmembrane helix</keyword>
<protein>
    <submittedName>
        <fullName evidence="8">Zinc/iron permease</fullName>
    </submittedName>
</protein>
<evidence type="ECO:0000313" key="8">
    <source>
        <dbReference type="EMBL" id="KAF2675382.1"/>
    </source>
</evidence>
<evidence type="ECO:0000256" key="7">
    <source>
        <dbReference type="SAM" id="Phobius"/>
    </source>
</evidence>
<evidence type="ECO:0000256" key="5">
    <source>
        <dbReference type="ARBA" id="ARBA00023034"/>
    </source>
</evidence>
<evidence type="ECO:0000256" key="4">
    <source>
        <dbReference type="ARBA" id="ARBA00022989"/>
    </source>
</evidence>
<evidence type="ECO:0000256" key="2">
    <source>
        <dbReference type="ARBA" id="ARBA00004394"/>
    </source>
</evidence>
<keyword evidence="5" id="KW-0333">Golgi apparatus</keyword>
<feature type="transmembrane region" description="Helical" evidence="7">
    <location>
        <begin position="235"/>
        <end position="253"/>
    </location>
</feature>
<dbReference type="EMBL" id="MU004230">
    <property type="protein sequence ID" value="KAF2675382.1"/>
    <property type="molecule type" value="Genomic_DNA"/>
</dbReference>